<evidence type="ECO:0000256" key="1">
    <source>
        <dbReference type="SAM" id="MobiDB-lite"/>
    </source>
</evidence>
<dbReference type="EMBL" id="QGKX02001347">
    <property type="protein sequence ID" value="KAF3523182.1"/>
    <property type="molecule type" value="Genomic_DNA"/>
</dbReference>
<name>A0A8S9PXL6_BRACR</name>
<dbReference type="AlphaFoldDB" id="A0A8S9PXL6"/>
<proteinExistence type="predicted"/>
<reference evidence="2" key="1">
    <citation type="submission" date="2019-12" db="EMBL/GenBank/DDBJ databases">
        <title>Genome sequencing and annotation of Brassica cretica.</title>
        <authorList>
            <person name="Studholme D.J."/>
            <person name="Sarris P."/>
        </authorList>
    </citation>
    <scope>NUCLEOTIDE SEQUENCE</scope>
    <source>
        <strain evidence="2">PFS-109/04</strain>
        <tissue evidence="2">Leaf</tissue>
    </source>
</reference>
<evidence type="ECO:0000313" key="2">
    <source>
        <dbReference type="EMBL" id="KAF3523182.1"/>
    </source>
</evidence>
<comment type="caution">
    <text evidence="2">The sequence shown here is derived from an EMBL/GenBank/DDBJ whole genome shotgun (WGS) entry which is preliminary data.</text>
</comment>
<sequence>MESRGVKQRGIAYPLARRRSLNVLTRVGSRGFPHLRTKRSSRWSDAGRAHAGSRTRVHEVESHDGLTRGE</sequence>
<feature type="compositionally biased region" description="Basic and acidic residues" evidence="1">
    <location>
        <begin position="56"/>
        <end position="70"/>
    </location>
</feature>
<accession>A0A8S9PXL6</accession>
<dbReference type="Proteomes" id="UP000712600">
    <property type="component" value="Unassembled WGS sequence"/>
</dbReference>
<gene>
    <name evidence="2" type="ORF">F2Q69_00048000</name>
</gene>
<organism evidence="2 3">
    <name type="scientific">Brassica cretica</name>
    <name type="common">Mustard</name>
    <dbReference type="NCBI Taxonomy" id="69181"/>
    <lineage>
        <taxon>Eukaryota</taxon>
        <taxon>Viridiplantae</taxon>
        <taxon>Streptophyta</taxon>
        <taxon>Embryophyta</taxon>
        <taxon>Tracheophyta</taxon>
        <taxon>Spermatophyta</taxon>
        <taxon>Magnoliopsida</taxon>
        <taxon>eudicotyledons</taxon>
        <taxon>Gunneridae</taxon>
        <taxon>Pentapetalae</taxon>
        <taxon>rosids</taxon>
        <taxon>malvids</taxon>
        <taxon>Brassicales</taxon>
        <taxon>Brassicaceae</taxon>
        <taxon>Brassiceae</taxon>
        <taxon>Brassica</taxon>
    </lineage>
</organism>
<protein>
    <submittedName>
        <fullName evidence="2">Uncharacterized protein</fullName>
    </submittedName>
</protein>
<evidence type="ECO:0000313" key="3">
    <source>
        <dbReference type="Proteomes" id="UP000712600"/>
    </source>
</evidence>
<feature type="region of interest" description="Disordered" evidence="1">
    <location>
        <begin position="35"/>
        <end position="70"/>
    </location>
</feature>